<protein>
    <submittedName>
        <fullName evidence="1">IS21 family transposase</fullName>
    </submittedName>
</protein>
<name>A0ABS0D2S4_9NOCA</name>
<sequence>IGRKVDVRSTYSMVQIFDRGELIATHVRKPFGKQSDVSHYPPERIAFAMKGPTWCRKRAEEIGESTVAVIAELLSENALFRLRAAQGVLGLADRHSEARLELACAKAIAVGDPSYRTIKGILAAGLEADPLPPSNGDGGASAFLHGPSRLFRNVLALPNPDSVAAIRATTNAAMDTTAADRAQDDGADGEHGQGVSA</sequence>
<feature type="non-terminal residue" evidence="1">
    <location>
        <position position="1"/>
    </location>
</feature>
<keyword evidence="2" id="KW-1185">Reference proteome</keyword>
<accession>A0ABS0D2S4</accession>
<proteinExistence type="predicted"/>
<dbReference type="Proteomes" id="UP000702209">
    <property type="component" value="Unassembled WGS sequence"/>
</dbReference>
<gene>
    <name evidence="1" type="ORF">IU459_37390</name>
</gene>
<evidence type="ECO:0000313" key="2">
    <source>
        <dbReference type="Proteomes" id="UP000702209"/>
    </source>
</evidence>
<dbReference type="EMBL" id="JADLQX010000187">
    <property type="protein sequence ID" value="MBF6303129.1"/>
    <property type="molecule type" value="Genomic_DNA"/>
</dbReference>
<organism evidence="1 2">
    <name type="scientific">Nocardia amamiensis</name>
    <dbReference type="NCBI Taxonomy" id="404578"/>
    <lineage>
        <taxon>Bacteria</taxon>
        <taxon>Bacillati</taxon>
        <taxon>Actinomycetota</taxon>
        <taxon>Actinomycetes</taxon>
        <taxon>Mycobacteriales</taxon>
        <taxon>Nocardiaceae</taxon>
        <taxon>Nocardia</taxon>
    </lineage>
</organism>
<evidence type="ECO:0000313" key="1">
    <source>
        <dbReference type="EMBL" id="MBF6303129.1"/>
    </source>
</evidence>
<comment type="caution">
    <text evidence="1">The sequence shown here is derived from an EMBL/GenBank/DDBJ whole genome shotgun (WGS) entry which is preliminary data.</text>
</comment>
<reference evidence="1 2" key="1">
    <citation type="submission" date="2020-10" db="EMBL/GenBank/DDBJ databases">
        <title>Identification of Nocardia species via Next-generation sequencing and recognition of intraspecies genetic diversity.</title>
        <authorList>
            <person name="Li P."/>
            <person name="Li P."/>
            <person name="Lu B."/>
        </authorList>
    </citation>
    <scope>NUCLEOTIDE SEQUENCE [LARGE SCALE GENOMIC DNA]</scope>
    <source>
        <strain evidence="1 2">BJ06-0157</strain>
    </source>
</reference>